<proteinExistence type="predicted"/>
<keyword evidence="2" id="KW-1185">Reference proteome</keyword>
<name>A0A8H7QX68_9FUNG</name>
<dbReference type="AlphaFoldDB" id="A0A8H7QX68"/>
<dbReference type="Proteomes" id="UP000603453">
    <property type="component" value="Unassembled WGS sequence"/>
</dbReference>
<organism evidence="1 2">
    <name type="scientific">Mucor saturninus</name>
    <dbReference type="NCBI Taxonomy" id="64648"/>
    <lineage>
        <taxon>Eukaryota</taxon>
        <taxon>Fungi</taxon>
        <taxon>Fungi incertae sedis</taxon>
        <taxon>Mucoromycota</taxon>
        <taxon>Mucoromycotina</taxon>
        <taxon>Mucoromycetes</taxon>
        <taxon>Mucorales</taxon>
        <taxon>Mucorineae</taxon>
        <taxon>Mucoraceae</taxon>
        <taxon>Mucor</taxon>
    </lineage>
</organism>
<evidence type="ECO:0000313" key="1">
    <source>
        <dbReference type="EMBL" id="KAG2199378.1"/>
    </source>
</evidence>
<feature type="non-terminal residue" evidence="1">
    <location>
        <position position="71"/>
    </location>
</feature>
<reference evidence="1" key="1">
    <citation type="submission" date="2020-12" db="EMBL/GenBank/DDBJ databases">
        <title>Metabolic potential, ecology and presence of endohyphal bacteria is reflected in genomic diversity of Mucoromycotina.</title>
        <authorList>
            <person name="Muszewska A."/>
            <person name="Okrasinska A."/>
            <person name="Steczkiewicz K."/>
            <person name="Drgas O."/>
            <person name="Orlowska M."/>
            <person name="Perlinska-Lenart U."/>
            <person name="Aleksandrzak-Piekarczyk T."/>
            <person name="Szatraj K."/>
            <person name="Zielenkiewicz U."/>
            <person name="Pilsyk S."/>
            <person name="Malc E."/>
            <person name="Mieczkowski P."/>
            <person name="Kruszewska J.S."/>
            <person name="Biernat P."/>
            <person name="Pawlowska J."/>
        </authorList>
    </citation>
    <scope>NUCLEOTIDE SEQUENCE</scope>
    <source>
        <strain evidence="1">WA0000017839</strain>
    </source>
</reference>
<dbReference type="EMBL" id="JAEPRD010000097">
    <property type="protein sequence ID" value="KAG2199378.1"/>
    <property type="molecule type" value="Genomic_DNA"/>
</dbReference>
<dbReference type="OrthoDB" id="2288655at2759"/>
<accession>A0A8H7QX68</accession>
<protein>
    <submittedName>
        <fullName evidence="1">Uncharacterized protein</fullName>
    </submittedName>
</protein>
<sequence>MSSETTLPFSSLVPQVQGSPMYYGFWERHYKLKGYKVFKLAPTGVAAHNISGETLYRFFGITNCSSVPSCS</sequence>
<evidence type="ECO:0000313" key="2">
    <source>
        <dbReference type="Proteomes" id="UP000603453"/>
    </source>
</evidence>
<gene>
    <name evidence="1" type="ORF">INT47_001560</name>
</gene>
<comment type="caution">
    <text evidence="1">The sequence shown here is derived from an EMBL/GenBank/DDBJ whole genome shotgun (WGS) entry which is preliminary data.</text>
</comment>